<dbReference type="InterPro" id="IPR003663">
    <property type="entry name" value="Sugar/inositol_transpt"/>
</dbReference>
<evidence type="ECO:0000256" key="1">
    <source>
        <dbReference type="ARBA" id="ARBA00004141"/>
    </source>
</evidence>
<dbReference type="PANTHER" id="PTHR48021">
    <property type="match status" value="1"/>
</dbReference>
<dbReference type="Gene3D" id="1.20.1250.20">
    <property type="entry name" value="MFS general substrate transporter like domains"/>
    <property type="match status" value="1"/>
</dbReference>
<dbReference type="FunFam" id="1.20.1250.20:FF:000249">
    <property type="entry name" value="facilitated trehalose transporter Tret1"/>
    <property type="match status" value="1"/>
</dbReference>
<proteinExistence type="predicted"/>
<dbReference type="PANTHER" id="PTHR48021:SF7">
    <property type="entry name" value="RH09188P"/>
    <property type="match status" value="1"/>
</dbReference>
<name>A0AAW1D4Q8_9HEMI</name>
<comment type="subcellular location">
    <subcellularLocation>
        <location evidence="1">Membrane</location>
        <topology evidence="1">Multi-pass membrane protein</topology>
    </subcellularLocation>
</comment>
<organism evidence="7 8">
    <name type="scientific">Rhynocoris fuscipes</name>
    <dbReference type="NCBI Taxonomy" id="488301"/>
    <lineage>
        <taxon>Eukaryota</taxon>
        <taxon>Metazoa</taxon>
        <taxon>Ecdysozoa</taxon>
        <taxon>Arthropoda</taxon>
        <taxon>Hexapoda</taxon>
        <taxon>Insecta</taxon>
        <taxon>Pterygota</taxon>
        <taxon>Neoptera</taxon>
        <taxon>Paraneoptera</taxon>
        <taxon>Hemiptera</taxon>
        <taxon>Heteroptera</taxon>
        <taxon>Panheteroptera</taxon>
        <taxon>Cimicomorpha</taxon>
        <taxon>Reduviidae</taxon>
        <taxon>Harpactorinae</taxon>
        <taxon>Harpactorini</taxon>
        <taxon>Rhynocoris</taxon>
    </lineage>
</organism>
<evidence type="ECO:0000313" key="8">
    <source>
        <dbReference type="Proteomes" id="UP001461498"/>
    </source>
</evidence>
<dbReference type="PRINTS" id="PR00171">
    <property type="entry name" value="SUGRTRNSPORT"/>
</dbReference>
<dbReference type="InterPro" id="IPR005829">
    <property type="entry name" value="Sugar_transporter_CS"/>
</dbReference>
<accession>A0AAW1D4Q8</accession>
<keyword evidence="8" id="KW-1185">Reference proteome</keyword>
<protein>
    <recommendedName>
        <fullName evidence="6">Major facilitator superfamily (MFS) profile domain-containing protein</fullName>
    </recommendedName>
</protein>
<dbReference type="GO" id="GO:0016020">
    <property type="term" value="C:membrane"/>
    <property type="evidence" value="ECO:0007669"/>
    <property type="project" value="UniProtKB-SubCell"/>
</dbReference>
<dbReference type="PROSITE" id="PS50850">
    <property type="entry name" value="MFS"/>
    <property type="match status" value="1"/>
</dbReference>
<evidence type="ECO:0000256" key="2">
    <source>
        <dbReference type="ARBA" id="ARBA00022692"/>
    </source>
</evidence>
<gene>
    <name evidence="7" type="ORF">O3M35_009110</name>
</gene>
<evidence type="ECO:0000313" key="7">
    <source>
        <dbReference type="EMBL" id="KAK9504944.1"/>
    </source>
</evidence>
<dbReference type="InterPro" id="IPR050549">
    <property type="entry name" value="MFS_Trehalose_Transporter"/>
</dbReference>
<dbReference type="PROSITE" id="PS00216">
    <property type="entry name" value="SUGAR_TRANSPORT_1"/>
    <property type="match status" value="1"/>
</dbReference>
<feature type="domain" description="Major facilitator superfamily (MFS) profile" evidence="6">
    <location>
        <begin position="57"/>
        <end position="446"/>
    </location>
</feature>
<dbReference type="InterPro" id="IPR005828">
    <property type="entry name" value="MFS_sugar_transport-like"/>
</dbReference>
<feature type="transmembrane region" description="Helical" evidence="5">
    <location>
        <begin position="395"/>
        <end position="418"/>
    </location>
</feature>
<evidence type="ECO:0000256" key="3">
    <source>
        <dbReference type="ARBA" id="ARBA00022989"/>
    </source>
</evidence>
<dbReference type="Proteomes" id="UP001461498">
    <property type="component" value="Unassembled WGS sequence"/>
</dbReference>
<feature type="transmembrane region" description="Helical" evidence="5">
    <location>
        <begin position="55"/>
        <end position="78"/>
    </location>
</feature>
<dbReference type="PROSITE" id="PS00217">
    <property type="entry name" value="SUGAR_TRANSPORT_2"/>
    <property type="match status" value="1"/>
</dbReference>
<evidence type="ECO:0000256" key="5">
    <source>
        <dbReference type="SAM" id="Phobius"/>
    </source>
</evidence>
<dbReference type="AlphaFoldDB" id="A0AAW1D4Q8"/>
<dbReference type="InterPro" id="IPR020846">
    <property type="entry name" value="MFS_dom"/>
</dbReference>
<dbReference type="EMBL" id="JAPXFL010000006">
    <property type="protein sequence ID" value="KAK9504944.1"/>
    <property type="molecule type" value="Genomic_DNA"/>
</dbReference>
<dbReference type="Pfam" id="PF00083">
    <property type="entry name" value="Sugar_tr"/>
    <property type="match status" value="1"/>
</dbReference>
<feature type="transmembrane region" description="Helical" evidence="5">
    <location>
        <begin position="297"/>
        <end position="321"/>
    </location>
</feature>
<sequence>MSSMKTGSGNLEDLESLKALVNQPAPKVTVEKLNKENGRICNPEKKNRGSSFRQVCATLLANLGTINTGMAFGFSAIAIPQMEDPNSSLVIDQYQASWIASLTAVSTPIGCILSGYLMDLIGRKKTLIMTQLPTLAGWLLIGSATTVPMVYAGRLLVGLGSGMVGAPARVYTAEATQPHLRGMLSAVASVGVSLGVLIEYFLGAIFNWTTVALLSSLVPTFALIGGFLLPESPTWLMSAGKEEQSRKALNKLRGRNCDIEKEANQLQDFAKTHNVQKPTSISETLKAIAKPSTIKPFFIIVLYFLIYQFSGVNPITFYAVLVFQESGASLDKYLATVTMGIVRLVFTIVSCIMLRRCGRRPLTFISSIGCGISLLVLGTYMYFRLGWISAGQPPQVTWLPVAAMMIFTAASVMGYLVVPWVMIGEVYPTQDVHVMLLVTNVSSNTM</sequence>
<evidence type="ECO:0000256" key="4">
    <source>
        <dbReference type="ARBA" id="ARBA00023136"/>
    </source>
</evidence>
<dbReference type="GO" id="GO:0022857">
    <property type="term" value="F:transmembrane transporter activity"/>
    <property type="evidence" value="ECO:0007669"/>
    <property type="project" value="InterPro"/>
</dbReference>
<feature type="transmembrane region" description="Helical" evidence="5">
    <location>
        <begin position="333"/>
        <end position="354"/>
    </location>
</feature>
<dbReference type="SUPFAM" id="SSF103473">
    <property type="entry name" value="MFS general substrate transporter"/>
    <property type="match status" value="1"/>
</dbReference>
<evidence type="ECO:0000259" key="6">
    <source>
        <dbReference type="PROSITE" id="PS50850"/>
    </source>
</evidence>
<feature type="transmembrane region" description="Helical" evidence="5">
    <location>
        <begin position="183"/>
        <end position="202"/>
    </location>
</feature>
<feature type="transmembrane region" description="Helical" evidence="5">
    <location>
        <begin position="98"/>
        <end position="118"/>
    </location>
</feature>
<dbReference type="InterPro" id="IPR036259">
    <property type="entry name" value="MFS_trans_sf"/>
</dbReference>
<feature type="transmembrane region" description="Helical" evidence="5">
    <location>
        <begin position="361"/>
        <end position="383"/>
    </location>
</feature>
<keyword evidence="2 5" id="KW-0812">Transmembrane</keyword>
<keyword evidence="4 5" id="KW-0472">Membrane</keyword>
<reference evidence="7 8" key="1">
    <citation type="submission" date="2022-12" db="EMBL/GenBank/DDBJ databases">
        <title>Chromosome-level genome assembly of true bugs.</title>
        <authorList>
            <person name="Ma L."/>
            <person name="Li H."/>
        </authorList>
    </citation>
    <scope>NUCLEOTIDE SEQUENCE [LARGE SCALE GENOMIC DNA]</scope>
    <source>
        <strain evidence="7">Lab_2022b</strain>
    </source>
</reference>
<keyword evidence="3 5" id="KW-1133">Transmembrane helix</keyword>
<comment type="caution">
    <text evidence="7">The sequence shown here is derived from an EMBL/GenBank/DDBJ whole genome shotgun (WGS) entry which is preliminary data.</text>
</comment>